<dbReference type="EMBL" id="BAAAZR010000031">
    <property type="protein sequence ID" value="GAA3832472.1"/>
    <property type="molecule type" value="Genomic_DNA"/>
</dbReference>
<gene>
    <name evidence="1" type="ORF">GCM10022226_62120</name>
</gene>
<evidence type="ECO:0000313" key="1">
    <source>
        <dbReference type="EMBL" id="GAA3832472.1"/>
    </source>
</evidence>
<protein>
    <submittedName>
        <fullName evidence="1">Uncharacterized protein</fullName>
    </submittedName>
</protein>
<dbReference type="RefSeq" id="WP_344948238.1">
    <property type="nucleotide sequence ID" value="NZ_BAAAZR010000031.1"/>
</dbReference>
<reference evidence="2" key="1">
    <citation type="journal article" date="2019" name="Int. J. Syst. Evol. Microbiol.">
        <title>The Global Catalogue of Microorganisms (GCM) 10K type strain sequencing project: providing services to taxonomists for standard genome sequencing and annotation.</title>
        <authorList>
            <consortium name="The Broad Institute Genomics Platform"/>
            <consortium name="The Broad Institute Genome Sequencing Center for Infectious Disease"/>
            <person name="Wu L."/>
            <person name="Ma J."/>
        </authorList>
    </citation>
    <scope>NUCLEOTIDE SEQUENCE [LARGE SCALE GENOMIC DNA]</scope>
    <source>
        <strain evidence="2">JCM 16908</strain>
    </source>
</reference>
<organism evidence="1 2">
    <name type="scientific">Sphaerisporangium flaviroseum</name>
    <dbReference type="NCBI Taxonomy" id="509199"/>
    <lineage>
        <taxon>Bacteria</taxon>
        <taxon>Bacillati</taxon>
        <taxon>Actinomycetota</taxon>
        <taxon>Actinomycetes</taxon>
        <taxon>Streptosporangiales</taxon>
        <taxon>Streptosporangiaceae</taxon>
        <taxon>Sphaerisporangium</taxon>
    </lineage>
</organism>
<sequence>MAYSAARLELESAFERYLLDAVAPAAAPSSGVQIVDYRELERTTPRIHAVVGAAPVRATWSIGGASTSVDITPLVFGAAWKILDLVVDAIVGTLQNGDPLPISSKHRQALVGNGPARPKPFGNNPELWKRYMRLYANAMDLRHSVVHRELIVRPSGDLEATASRNQAAPPTVMSVQELNFFFRAVQGFYSALISEKLITRERDHLCYLVNRLQGHHGLGQLPEREITRDVLILAKPVALPSGSFEFDARPLLAEAYTRWPTGAVNVMIFMPDGAVLGGPLEDAPADQPASIRSDYRSKWLQVLPEEVWRPWARFGQS</sequence>
<accession>A0ABP7J2V4</accession>
<proteinExistence type="predicted"/>
<dbReference type="Proteomes" id="UP001500888">
    <property type="component" value="Unassembled WGS sequence"/>
</dbReference>
<comment type="caution">
    <text evidence="1">The sequence shown here is derived from an EMBL/GenBank/DDBJ whole genome shotgun (WGS) entry which is preliminary data.</text>
</comment>
<evidence type="ECO:0000313" key="2">
    <source>
        <dbReference type="Proteomes" id="UP001500888"/>
    </source>
</evidence>
<keyword evidence="2" id="KW-1185">Reference proteome</keyword>
<name>A0ABP7J2V4_9ACTN</name>